<sequence>MSLTDVHRSHVVVFGVVGTTEERAATADAIGSTAGHATRICLRLDCDGIGERYPDVVSRVRAAYDRVGSVGAGYDEYCASEPTDEAVAALRDLLAIETWHLAAFVQHVRLEHDGDAFLLYNADHRQFDVDGDAVPAAIESIESALEGITAGILPAGTRCEWECNGRVYELSPPSFCVETACFDLAALRGVDADAETRTIRLEWDDSRPSNRVLSGLVGLLERLGPSRPTELRFDSRESFREARAGFESVSSALTS</sequence>
<comment type="caution">
    <text evidence="1">The sequence shown here is derived from an EMBL/GenBank/DDBJ whole genome shotgun (WGS) entry which is preliminary data.</text>
</comment>
<name>A0ABT2QBU2_9EURY</name>
<proteinExistence type="predicted"/>
<organism evidence="1 2">
    <name type="scientific">Natronoglomus mannanivorans</name>
    <dbReference type="NCBI Taxonomy" id="2979990"/>
    <lineage>
        <taxon>Archaea</taxon>
        <taxon>Methanobacteriati</taxon>
        <taxon>Methanobacteriota</taxon>
        <taxon>Stenosarchaea group</taxon>
        <taxon>Halobacteria</taxon>
        <taxon>Halobacteriales</taxon>
        <taxon>Natrialbaceae</taxon>
        <taxon>Natronoglomus</taxon>
    </lineage>
</organism>
<dbReference type="RefSeq" id="WP_338007322.1">
    <property type="nucleotide sequence ID" value="NZ_JAOPKB010000002.1"/>
</dbReference>
<dbReference type="EMBL" id="JAOPKB010000002">
    <property type="protein sequence ID" value="MCU4972379.1"/>
    <property type="molecule type" value="Genomic_DNA"/>
</dbReference>
<accession>A0ABT2QBU2</accession>
<keyword evidence="2" id="KW-1185">Reference proteome</keyword>
<protein>
    <submittedName>
        <fullName evidence="1">Uncharacterized protein</fullName>
    </submittedName>
</protein>
<evidence type="ECO:0000313" key="1">
    <source>
        <dbReference type="EMBL" id="MCU4972379.1"/>
    </source>
</evidence>
<reference evidence="1 2" key="1">
    <citation type="submission" date="2022-09" db="EMBL/GenBank/DDBJ databases">
        <title>Enrichment on poylsaccharides allowed isolation of novel metabolic and taxonomic groups of Haloarchaea.</title>
        <authorList>
            <person name="Sorokin D.Y."/>
            <person name="Elcheninov A.G."/>
            <person name="Khizhniak T.V."/>
            <person name="Kolganova T.V."/>
            <person name="Kublanov I.V."/>
        </authorList>
    </citation>
    <scope>NUCLEOTIDE SEQUENCE [LARGE SCALE GENOMIC DNA]</scope>
    <source>
        <strain evidence="1 2">AArc-m2/3/4</strain>
    </source>
</reference>
<gene>
    <name evidence="1" type="ORF">OB955_06465</name>
</gene>
<dbReference type="Proteomes" id="UP001320972">
    <property type="component" value="Unassembled WGS sequence"/>
</dbReference>
<evidence type="ECO:0000313" key="2">
    <source>
        <dbReference type="Proteomes" id="UP001320972"/>
    </source>
</evidence>